<name>A0ABS2HDT5_9VIBR</name>
<dbReference type="PANTHER" id="PTHR30509">
    <property type="entry name" value="P-HYDROXYBENZOIC ACID EFFLUX PUMP SUBUNIT-RELATED"/>
    <property type="match status" value="1"/>
</dbReference>
<dbReference type="PANTHER" id="PTHR30509:SF8">
    <property type="entry name" value="INNER MEMBRANE PROTEIN YCCS"/>
    <property type="match status" value="1"/>
</dbReference>
<dbReference type="Pfam" id="PF13515">
    <property type="entry name" value="FUSC_2"/>
    <property type="match status" value="1"/>
</dbReference>
<dbReference type="InterPro" id="IPR032692">
    <property type="entry name" value="YccS_N"/>
</dbReference>
<feature type="transmembrane region" description="Helical" evidence="7">
    <location>
        <begin position="444"/>
        <end position="475"/>
    </location>
</feature>
<evidence type="ECO:0000259" key="8">
    <source>
        <dbReference type="Pfam" id="PF12805"/>
    </source>
</evidence>
<keyword evidence="5 7" id="KW-0472">Membrane</keyword>
<protein>
    <submittedName>
        <fullName evidence="10">TIGR01666 family membrane protein</fullName>
    </submittedName>
</protein>
<evidence type="ECO:0000256" key="3">
    <source>
        <dbReference type="ARBA" id="ARBA00022692"/>
    </source>
</evidence>
<gene>
    <name evidence="10" type="primary">yccS</name>
    <name evidence="10" type="ORF">JQC93_04975</name>
</gene>
<comment type="similarity">
    <text evidence="6">Belongs to the YccS/YhfK family.</text>
</comment>
<keyword evidence="3 7" id="KW-0812">Transmembrane</keyword>
<reference evidence="10 11" key="1">
    <citation type="submission" date="2021-02" db="EMBL/GenBank/DDBJ databases">
        <authorList>
            <person name="Park J.-S."/>
        </authorList>
    </citation>
    <scope>NUCLEOTIDE SEQUENCE [LARGE SCALE GENOMIC DNA]</scope>
    <source>
        <strain evidence="10 11">188UL20-2</strain>
    </source>
</reference>
<feature type="transmembrane region" description="Helical" evidence="7">
    <location>
        <begin position="400"/>
        <end position="424"/>
    </location>
</feature>
<evidence type="ECO:0000313" key="10">
    <source>
        <dbReference type="EMBL" id="MBM7035755.1"/>
    </source>
</evidence>
<feature type="transmembrane region" description="Helical" evidence="7">
    <location>
        <begin position="142"/>
        <end position="162"/>
    </location>
</feature>
<proteinExistence type="inferred from homology"/>
<dbReference type="NCBIfam" id="TIGR01666">
    <property type="entry name" value="YCCS"/>
    <property type="match status" value="1"/>
</dbReference>
<feature type="transmembrane region" description="Helical" evidence="7">
    <location>
        <begin position="116"/>
        <end position="136"/>
    </location>
</feature>
<dbReference type="Proteomes" id="UP000809621">
    <property type="component" value="Unassembled WGS sequence"/>
</dbReference>
<feature type="transmembrane region" description="Helical" evidence="7">
    <location>
        <begin position="16"/>
        <end position="34"/>
    </location>
</feature>
<evidence type="ECO:0000256" key="6">
    <source>
        <dbReference type="ARBA" id="ARBA00043993"/>
    </source>
</evidence>
<dbReference type="NCBIfam" id="TIGR01667">
    <property type="entry name" value="YCCS_YHFK"/>
    <property type="match status" value="1"/>
</dbReference>
<keyword evidence="4 7" id="KW-1133">Transmembrane helix</keyword>
<feature type="transmembrane region" description="Helical" evidence="7">
    <location>
        <begin position="482"/>
        <end position="501"/>
    </location>
</feature>
<sequence>MNSQSKVKPMWAKNTLNYALLIAAAMLGALSVSYYLQDSTLITPLSLGIIAAALAESDDSFWGRIRAILLTFLCFAFASWSTAILFPYPLLFSIGLLTSTFGFVMLGAIGPRYSSIAFGSLLIAIYTMLGMDTTGVGPDQTFLLLAGAFWYYLLSMIWNSVFPMQPVQQAVSDVFDSLGAYLHSKSQLFKASETLVPQPFRLREAELNAVTVAHLETCKALFIHRSKKGVVDGPSDRFLRLYFLAQDIHERVSSTHYRYQELAQAFGRSDILFRFQHLLEEQASACQHAALSVSENKPFQYQPSHSLIELTHSLEHLDTHATDDQRSLLPQLHFLFKNLCSVEQQLRNISNPDAIEFEGSKQLDDDQPTSIKAMMLRVWKSLSLSSPLCRHAIRLSLALTLGYGIIQLFSISHGYWILLTTLFVCQPNFSATKQKLRSRLIGTLAGLLVGGLLLTLLPTQLGQMMVITISAVLFFSFRLNNYGYATAFITVLVLFCFAQLGEGYGVILPRLIDTLIGGSLATLAVIFILPDWQAKRLPNTTAKAFLSNKAYLDQTIAQYRLGKEDGLAYRIARREAHFADAQLSTAISNMMMEPEKYQQSKEHYFRLLTLNHALLSYISTLGSHRQRLDDESLHKAILDAHATIRMHLDRIAQHINDQLPLTSFSGTYPATLPIDDELPANLSVSLILQQMHLIYRMLPEMYSLTSAINTAPITPSEPEA</sequence>
<dbReference type="Pfam" id="PF12805">
    <property type="entry name" value="FUSC-like"/>
    <property type="match status" value="1"/>
</dbReference>
<evidence type="ECO:0000256" key="2">
    <source>
        <dbReference type="ARBA" id="ARBA00022475"/>
    </source>
</evidence>
<feature type="domain" description="Integral membrane bound transporter" evidence="9">
    <location>
        <begin position="402"/>
        <end position="523"/>
    </location>
</feature>
<dbReference type="InterPro" id="IPR010019">
    <property type="entry name" value="Integral_membrane_YccS"/>
</dbReference>
<feature type="transmembrane region" description="Helical" evidence="7">
    <location>
        <begin position="92"/>
        <end position="109"/>
    </location>
</feature>
<evidence type="ECO:0000256" key="5">
    <source>
        <dbReference type="ARBA" id="ARBA00023136"/>
    </source>
</evidence>
<comment type="subcellular location">
    <subcellularLocation>
        <location evidence="1">Cell membrane</location>
        <topology evidence="1">Multi-pass membrane protein</topology>
    </subcellularLocation>
</comment>
<dbReference type="EMBL" id="JAFEUM010000001">
    <property type="protein sequence ID" value="MBM7035755.1"/>
    <property type="molecule type" value="Genomic_DNA"/>
</dbReference>
<keyword evidence="2" id="KW-1003">Cell membrane</keyword>
<keyword evidence="11" id="KW-1185">Reference proteome</keyword>
<evidence type="ECO:0000256" key="1">
    <source>
        <dbReference type="ARBA" id="ARBA00004651"/>
    </source>
</evidence>
<feature type="domain" description="Integral membrane protein YccS N-terminal" evidence="8">
    <location>
        <begin position="68"/>
        <end position="346"/>
    </location>
</feature>
<evidence type="ECO:0000259" key="9">
    <source>
        <dbReference type="Pfam" id="PF13515"/>
    </source>
</evidence>
<evidence type="ECO:0000256" key="4">
    <source>
        <dbReference type="ARBA" id="ARBA00022989"/>
    </source>
</evidence>
<comment type="caution">
    <text evidence="10">The sequence shown here is derived from an EMBL/GenBank/DDBJ whole genome shotgun (WGS) entry which is preliminary data.</text>
</comment>
<dbReference type="InterPro" id="IPR049453">
    <property type="entry name" value="Memb_transporter_dom"/>
</dbReference>
<dbReference type="InterPro" id="IPR010020">
    <property type="entry name" value="Integral_membrane_YCCS_YHJK"/>
</dbReference>
<feature type="transmembrane region" description="Helical" evidence="7">
    <location>
        <begin position="507"/>
        <end position="529"/>
    </location>
</feature>
<evidence type="ECO:0000313" key="11">
    <source>
        <dbReference type="Proteomes" id="UP000809621"/>
    </source>
</evidence>
<dbReference type="RefSeq" id="WP_205157331.1">
    <property type="nucleotide sequence ID" value="NZ_JAFEUM010000001.1"/>
</dbReference>
<evidence type="ECO:0000256" key="7">
    <source>
        <dbReference type="SAM" id="Phobius"/>
    </source>
</evidence>
<accession>A0ABS2HDT5</accession>
<organism evidence="10 11">
    <name type="scientific">Vibrio ulleungensis</name>
    <dbReference type="NCBI Taxonomy" id="2807619"/>
    <lineage>
        <taxon>Bacteria</taxon>
        <taxon>Pseudomonadati</taxon>
        <taxon>Pseudomonadota</taxon>
        <taxon>Gammaproteobacteria</taxon>
        <taxon>Vibrionales</taxon>
        <taxon>Vibrionaceae</taxon>
        <taxon>Vibrio</taxon>
    </lineage>
</organism>